<proteinExistence type="predicted"/>
<accession>A0ABD3QM17</accession>
<gene>
    <name evidence="3" type="ORF">ACHAWO_002159</name>
</gene>
<feature type="region of interest" description="Disordered" evidence="1">
    <location>
        <begin position="300"/>
        <end position="320"/>
    </location>
</feature>
<feature type="region of interest" description="Disordered" evidence="1">
    <location>
        <begin position="370"/>
        <end position="403"/>
    </location>
</feature>
<feature type="domain" description="Programmed cell death protein 2 C-terminal" evidence="2">
    <location>
        <begin position="333"/>
        <end position="477"/>
    </location>
</feature>
<feature type="compositionally biased region" description="Gly residues" evidence="1">
    <location>
        <begin position="301"/>
        <end position="319"/>
    </location>
</feature>
<evidence type="ECO:0000259" key="2">
    <source>
        <dbReference type="Pfam" id="PF04194"/>
    </source>
</evidence>
<sequence length="504" mass="55238">MWSNGADTNEDGEPILLLQPITSSKHKKKKCNPSPSSSHIGGSPCFYSGDVSPLKVAESIICTVCNEPMHLLLQLNAPLDDLERTLYVFGCNRPSCYVSAEDSEDYGGGNRFRINFDRLAAIRCFRSQQEPFVKRGQKQQVEINSESTPVSEKLEDNDWGNDNDWGTDDHNDDNDWGAASTTVAASNEVSMDDLEAMLSKAELQSKASTGAQPSKSIQSKASTSNNATNVADDIVPSFQRYNLEMFNEPPSTKLVHSDEDDDDDDDEMVSDNNIDSSKVNQMLSKYLDMEEDEEILSALKGSGGTQSAGGTAPRGGAGVDVGERYERLPPEERAFLAFSKRLKRAPLQVVRYAYGGVPLWSIPHHRPCKRQIQEKKAPQSTKKQTKSTSPKHNNARISSRTVPPIPPCTCGSERIFEFQLLPSILHVLDVDSSTSTPEVDVDESTDINSVGGMNWGSIAVYSCPNSCDESREEVCVVQCGDVAVVRKKQQDGDDDGGSEYGDES</sequence>
<feature type="compositionally biased region" description="Acidic residues" evidence="1">
    <location>
        <begin position="258"/>
        <end position="269"/>
    </location>
</feature>
<dbReference type="AlphaFoldDB" id="A0ABD3QM17"/>
<reference evidence="3 4" key="1">
    <citation type="submission" date="2024-10" db="EMBL/GenBank/DDBJ databases">
        <title>Updated reference genomes for cyclostephanoid diatoms.</title>
        <authorList>
            <person name="Roberts W.R."/>
            <person name="Alverson A.J."/>
        </authorList>
    </citation>
    <scope>NUCLEOTIDE SEQUENCE [LARGE SCALE GENOMIC DNA]</scope>
    <source>
        <strain evidence="3 4">AJA010-31</strain>
    </source>
</reference>
<feature type="region of interest" description="Disordered" evidence="1">
    <location>
        <begin position="204"/>
        <end position="226"/>
    </location>
</feature>
<protein>
    <recommendedName>
        <fullName evidence="2">Programmed cell death protein 2 C-terminal domain-containing protein</fullName>
    </recommendedName>
</protein>
<feature type="compositionally biased region" description="Low complexity" evidence="1">
    <location>
        <begin position="378"/>
        <end position="391"/>
    </location>
</feature>
<feature type="compositionally biased region" description="Polar residues" evidence="1">
    <location>
        <begin position="205"/>
        <end position="226"/>
    </location>
</feature>
<evidence type="ECO:0000256" key="1">
    <source>
        <dbReference type="SAM" id="MobiDB-lite"/>
    </source>
</evidence>
<evidence type="ECO:0000313" key="4">
    <source>
        <dbReference type="Proteomes" id="UP001530400"/>
    </source>
</evidence>
<feature type="compositionally biased region" description="Polar residues" evidence="1">
    <location>
        <begin position="138"/>
        <end position="150"/>
    </location>
</feature>
<keyword evidence="4" id="KW-1185">Reference proteome</keyword>
<dbReference type="InterPro" id="IPR007320">
    <property type="entry name" value="PDCD2_C"/>
</dbReference>
<organism evidence="3 4">
    <name type="scientific">Cyclotella atomus</name>
    <dbReference type="NCBI Taxonomy" id="382360"/>
    <lineage>
        <taxon>Eukaryota</taxon>
        <taxon>Sar</taxon>
        <taxon>Stramenopiles</taxon>
        <taxon>Ochrophyta</taxon>
        <taxon>Bacillariophyta</taxon>
        <taxon>Coscinodiscophyceae</taxon>
        <taxon>Thalassiosirophycidae</taxon>
        <taxon>Stephanodiscales</taxon>
        <taxon>Stephanodiscaceae</taxon>
        <taxon>Cyclotella</taxon>
    </lineage>
</organism>
<dbReference type="PANTHER" id="PTHR12298">
    <property type="entry name" value="PCDC2 PROGRAMMED CELL DEATH PROTEIN 2 -RELATED"/>
    <property type="match status" value="1"/>
</dbReference>
<dbReference type="PANTHER" id="PTHR12298:SF4">
    <property type="entry name" value="PROGRAMMED CELL DEATH PROTEIN 2"/>
    <property type="match status" value="1"/>
</dbReference>
<dbReference type="EMBL" id="JALLPJ020000132">
    <property type="protein sequence ID" value="KAL3801447.1"/>
    <property type="molecule type" value="Genomic_DNA"/>
</dbReference>
<name>A0ABD3QM17_9STRA</name>
<feature type="region of interest" description="Disordered" evidence="1">
    <location>
        <begin position="249"/>
        <end position="273"/>
    </location>
</feature>
<evidence type="ECO:0000313" key="3">
    <source>
        <dbReference type="EMBL" id="KAL3801447.1"/>
    </source>
</evidence>
<dbReference type="Proteomes" id="UP001530400">
    <property type="component" value="Unassembled WGS sequence"/>
</dbReference>
<feature type="region of interest" description="Disordered" evidence="1">
    <location>
        <begin position="135"/>
        <end position="178"/>
    </location>
</feature>
<dbReference type="Pfam" id="PF04194">
    <property type="entry name" value="PDCD2_C"/>
    <property type="match status" value="1"/>
</dbReference>
<comment type="caution">
    <text evidence="3">The sequence shown here is derived from an EMBL/GenBank/DDBJ whole genome shotgun (WGS) entry which is preliminary data.</text>
</comment>